<dbReference type="Pfam" id="PF26163">
    <property type="entry name" value="mS26"/>
    <property type="match status" value="1"/>
</dbReference>
<keyword evidence="2" id="KW-0689">Ribosomal protein</keyword>
<sequence length="305" mass="35365">MGKGIAKYGFKSGVLPVTRNILKNPTIRQTTLINRAKEPLPKGENGIGYAEGIQHPLKSRRDPKPATFIDIEEVISKSVPAPQSLKSSGSEIQETKMKRAQLRRQYLANALRKEEEYLLKKEELVAKKKIIEAKEREEEMKKINLTKSSDLTIPSLEHIINQPLMRPRTSEEIELMKLKRNYNREFIEFKAKERKLEKLLELYYEADQYIVTEEQLLKNIDAIFDETRFATNTNTFLELKNNTKKNNLERKIGDELFGTINTIHPGLPMVKDFLNGEAIKFNKEIKEENNKILEERQKNVDSILP</sequence>
<dbReference type="OrthoDB" id="5223508at2759"/>
<evidence type="ECO:0000256" key="1">
    <source>
        <dbReference type="SAM" id="Coils"/>
    </source>
</evidence>
<name>A0A1X7QY91_9SACH</name>
<feature type="coiled-coil region" evidence="1">
    <location>
        <begin position="85"/>
        <end position="127"/>
    </location>
</feature>
<reference evidence="2 3" key="1">
    <citation type="submission" date="2017-04" db="EMBL/GenBank/DDBJ databases">
        <authorList>
            <person name="Afonso C.L."/>
            <person name="Miller P.J."/>
            <person name="Scott M.A."/>
            <person name="Spackman E."/>
            <person name="Goraichik I."/>
            <person name="Dimitrov K.M."/>
            <person name="Suarez D.L."/>
            <person name="Swayne D.E."/>
        </authorList>
    </citation>
    <scope>NUCLEOTIDE SEQUENCE [LARGE SCALE GENOMIC DNA]</scope>
</reference>
<dbReference type="EMBL" id="FXLY01000002">
    <property type="protein sequence ID" value="SMN18423.1"/>
    <property type="molecule type" value="Genomic_DNA"/>
</dbReference>
<dbReference type="STRING" id="1789683.A0A1X7QY91"/>
<keyword evidence="3" id="KW-1185">Reference proteome</keyword>
<evidence type="ECO:0000313" key="2">
    <source>
        <dbReference type="EMBL" id="SMN18423.1"/>
    </source>
</evidence>
<dbReference type="CDD" id="cd23703">
    <property type="entry name" value="mS26_PET12"/>
    <property type="match status" value="1"/>
</dbReference>
<feature type="coiled-coil region" evidence="1">
    <location>
        <begin position="271"/>
        <end position="298"/>
    </location>
</feature>
<dbReference type="Proteomes" id="UP000196158">
    <property type="component" value="Unassembled WGS sequence"/>
</dbReference>
<keyword evidence="2" id="KW-0687">Ribonucleoprotein</keyword>
<protein>
    <submittedName>
        <fullName evidence="2">Similar to Saccharomyces cerevisiae YOR158W PET123 Mitochondrial ribosomal protein of the small subunit</fullName>
    </submittedName>
</protein>
<dbReference type="GO" id="GO:0005840">
    <property type="term" value="C:ribosome"/>
    <property type="evidence" value="ECO:0007669"/>
    <property type="project" value="UniProtKB-KW"/>
</dbReference>
<keyword evidence="1" id="KW-0175">Coiled coil</keyword>
<gene>
    <name evidence="2" type="ORF">KASA_0Q08976G</name>
</gene>
<accession>A0A1X7QY91</accession>
<proteinExistence type="predicted"/>
<dbReference type="InterPro" id="IPR058940">
    <property type="entry name" value="mS26_fungi"/>
</dbReference>
<evidence type="ECO:0000313" key="3">
    <source>
        <dbReference type="Proteomes" id="UP000196158"/>
    </source>
</evidence>
<dbReference type="AlphaFoldDB" id="A0A1X7QY91"/>
<organism evidence="2 3">
    <name type="scientific">Maudiozyma saulgeensis</name>
    <dbReference type="NCBI Taxonomy" id="1789683"/>
    <lineage>
        <taxon>Eukaryota</taxon>
        <taxon>Fungi</taxon>
        <taxon>Dikarya</taxon>
        <taxon>Ascomycota</taxon>
        <taxon>Saccharomycotina</taxon>
        <taxon>Saccharomycetes</taxon>
        <taxon>Saccharomycetales</taxon>
        <taxon>Saccharomycetaceae</taxon>
        <taxon>Maudiozyma</taxon>
    </lineage>
</organism>